<feature type="transmembrane region" description="Helical" evidence="2">
    <location>
        <begin position="305"/>
        <end position="324"/>
    </location>
</feature>
<evidence type="ECO:0000313" key="4">
    <source>
        <dbReference type="EMBL" id="PNH07037.1"/>
    </source>
</evidence>
<dbReference type="GO" id="GO:0005524">
    <property type="term" value="F:ATP binding"/>
    <property type="evidence" value="ECO:0007669"/>
    <property type="project" value="UniProtKB-UniRule"/>
</dbReference>
<keyword evidence="2" id="KW-0472">Membrane</keyword>
<feature type="transmembrane region" description="Helical" evidence="2">
    <location>
        <begin position="264"/>
        <end position="285"/>
    </location>
</feature>
<evidence type="ECO:0000256" key="1">
    <source>
        <dbReference type="PROSITE-ProRule" id="PRU10141"/>
    </source>
</evidence>
<dbReference type="PANTHER" id="PTHR44329">
    <property type="entry name" value="SERINE/THREONINE-PROTEIN KINASE TNNI3K-RELATED"/>
    <property type="match status" value="1"/>
</dbReference>
<dbReference type="GO" id="GO:0004674">
    <property type="term" value="F:protein serine/threonine kinase activity"/>
    <property type="evidence" value="ECO:0007669"/>
    <property type="project" value="TreeGrafter"/>
</dbReference>
<dbReference type="PANTHER" id="PTHR44329:SF261">
    <property type="entry name" value="ZINC FINGER CONTAINING PROTEIN KINASE-RELATED"/>
    <property type="match status" value="1"/>
</dbReference>
<reference evidence="4 5" key="1">
    <citation type="journal article" date="2017" name="Mol. Biol. Evol.">
        <title>The 4-celled Tetrabaena socialis nuclear genome reveals the essential components for genetic control of cell number at the origin of multicellularity in the volvocine lineage.</title>
        <authorList>
            <person name="Featherston J."/>
            <person name="Arakaki Y."/>
            <person name="Hanschen E.R."/>
            <person name="Ferris P.J."/>
            <person name="Michod R.E."/>
            <person name="Olson B.J.S.C."/>
            <person name="Nozaki H."/>
            <person name="Durand P.M."/>
        </authorList>
    </citation>
    <scope>NUCLEOTIDE SEQUENCE [LARGE SCALE GENOMIC DNA]</scope>
    <source>
        <strain evidence="4 5">NIES-571</strain>
    </source>
</reference>
<keyword evidence="1" id="KW-0547">Nucleotide-binding</keyword>
<name>A0A2J8A3D5_9CHLO</name>
<organism evidence="4 5">
    <name type="scientific">Tetrabaena socialis</name>
    <dbReference type="NCBI Taxonomy" id="47790"/>
    <lineage>
        <taxon>Eukaryota</taxon>
        <taxon>Viridiplantae</taxon>
        <taxon>Chlorophyta</taxon>
        <taxon>core chlorophytes</taxon>
        <taxon>Chlorophyceae</taxon>
        <taxon>CS clade</taxon>
        <taxon>Chlamydomonadales</taxon>
        <taxon>Tetrabaenaceae</taxon>
        <taxon>Tetrabaena</taxon>
    </lineage>
</organism>
<dbReference type="Pfam" id="PF07714">
    <property type="entry name" value="PK_Tyr_Ser-Thr"/>
    <property type="match status" value="1"/>
</dbReference>
<dbReference type="Gene3D" id="3.30.200.20">
    <property type="entry name" value="Phosphorylase Kinase, domain 1"/>
    <property type="match status" value="1"/>
</dbReference>
<protein>
    <recommendedName>
        <fullName evidence="3">Serine-threonine/tyrosine-protein kinase catalytic domain-containing protein</fullName>
    </recommendedName>
</protein>
<dbReference type="OrthoDB" id="546826at2759"/>
<dbReference type="AlphaFoldDB" id="A0A2J8A3D5"/>
<feature type="domain" description="Serine-threonine/tyrosine-protein kinase catalytic" evidence="3">
    <location>
        <begin position="523"/>
        <end position="606"/>
    </location>
</feature>
<feature type="binding site" evidence="1">
    <location>
        <position position="432"/>
    </location>
    <ligand>
        <name>ATP</name>
        <dbReference type="ChEBI" id="CHEBI:30616"/>
    </ligand>
</feature>
<dbReference type="InterPro" id="IPR017441">
    <property type="entry name" value="Protein_kinase_ATP_BS"/>
</dbReference>
<dbReference type="InterPro" id="IPR051681">
    <property type="entry name" value="Ser/Thr_Kinases-Pseudokinases"/>
</dbReference>
<dbReference type="InterPro" id="IPR001245">
    <property type="entry name" value="Ser-Thr/Tyr_kinase_cat_dom"/>
</dbReference>
<dbReference type="EMBL" id="PGGS01000201">
    <property type="protein sequence ID" value="PNH07037.1"/>
    <property type="molecule type" value="Genomic_DNA"/>
</dbReference>
<keyword evidence="5" id="KW-1185">Reference proteome</keyword>
<gene>
    <name evidence="4" type="ORF">TSOC_006553</name>
</gene>
<proteinExistence type="predicted"/>
<dbReference type="SUPFAM" id="SSF56112">
    <property type="entry name" value="Protein kinase-like (PK-like)"/>
    <property type="match status" value="1"/>
</dbReference>
<dbReference type="Gene3D" id="1.10.510.10">
    <property type="entry name" value="Transferase(Phosphotransferase) domain 1"/>
    <property type="match status" value="1"/>
</dbReference>
<dbReference type="InterPro" id="IPR011009">
    <property type="entry name" value="Kinase-like_dom_sf"/>
</dbReference>
<accession>A0A2J8A3D5</accession>
<keyword evidence="1" id="KW-0067">ATP-binding</keyword>
<sequence length="623" mass="64583">MTRMPQELVACKATLSATGGPRLAVSWAPPAAPGVPLLHKYVLERAGWGGGSGGQGCSAQAPGQGAVQQWQWQVVAEVDDVQPAGSFMDEAGGGSGGGESDDVVMYRVSAWNLYGRSLYGTVTCKIRYDSGGVAEAEALPGYVLLPTAVAAAAAGAGGAAGADNSMPLASDAAGCAAARAAPDGVRALDPLYGGGGGGVSGPRGSALGPDVGPAPAPSSGSAQWSSVLLLVLPLVLRLLQLAVPMPRALGAATAPVWQGNFKWTLKYMAGLCIRLSLTVTVLFLAIQGVRQMVAGAMPLAPAESFVWWLALTLGVLIVTFSAWLTRVVIDTKRTAAIPSVAALVPCIEAGVAEPEDPCQDQPTCEPNLTNPCHTGLSGGAIGGGGMVGGGVLLPPWNWILQPKDITWERELGNGAFGEVFAGTYKGAKVAIKQVKPLLSESDSFALGKELSIDSPTLGKELSIDSPTLGKELSIDSPTLGKELSIMQALPPHERIAAFIGVVERPQAGGGLGLVMARYHTDLHRVDVWSWGVILYQMATWAEEPLYGGVRREALQYLYHTGHSHSPPRLCDDLPPGLDPAVASLLRDCLAEDPAARPPMEAVLQRLAGVRELPRPRGAGQPLA</sequence>
<keyword evidence="2" id="KW-1133">Transmembrane helix</keyword>
<dbReference type="Proteomes" id="UP000236333">
    <property type="component" value="Unassembled WGS sequence"/>
</dbReference>
<comment type="caution">
    <text evidence="4">The sequence shown here is derived from an EMBL/GenBank/DDBJ whole genome shotgun (WGS) entry which is preliminary data.</text>
</comment>
<evidence type="ECO:0000259" key="3">
    <source>
        <dbReference type="Pfam" id="PF07714"/>
    </source>
</evidence>
<evidence type="ECO:0000256" key="2">
    <source>
        <dbReference type="SAM" id="Phobius"/>
    </source>
</evidence>
<evidence type="ECO:0000313" key="5">
    <source>
        <dbReference type="Proteomes" id="UP000236333"/>
    </source>
</evidence>
<dbReference type="PROSITE" id="PS00107">
    <property type="entry name" value="PROTEIN_KINASE_ATP"/>
    <property type="match status" value="1"/>
</dbReference>
<keyword evidence="2" id="KW-0812">Transmembrane</keyword>